<dbReference type="EMBL" id="LQXD01000027">
    <property type="protein sequence ID" value="OIJ22786.1"/>
    <property type="molecule type" value="Genomic_DNA"/>
</dbReference>
<evidence type="ECO:0000256" key="1">
    <source>
        <dbReference type="SAM" id="MobiDB-lite"/>
    </source>
</evidence>
<keyword evidence="2" id="KW-0732">Signal</keyword>
<keyword evidence="5" id="KW-0449">Lipoprotein</keyword>
<reference evidence="5 6" key="3">
    <citation type="journal article" date="2019" name="Int. J. Syst. Evol. Microbiol.">
        <title>Anaerobacillus isosaccharinicus sp. nov., an alkaliphilic bacterium which degrades isosaccharinic acid.</title>
        <authorList>
            <person name="Bassil N.M."/>
            <person name="Lloyd J.R."/>
        </authorList>
    </citation>
    <scope>NUCLEOTIDE SEQUENCE [LARGE SCALE GENOMIC DNA]</scope>
    <source>
        <strain evidence="5 6">NB2006</strain>
    </source>
</reference>
<dbReference type="PROSITE" id="PS51257">
    <property type="entry name" value="PROKAR_LIPOPROTEIN"/>
    <property type="match status" value="1"/>
</dbReference>
<gene>
    <name evidence="5" type="ORF">AWH56_010890</name>
    <name evidence="4" type="ORF">AWH56_04485</name>
    <name evidence="3" type="ORF">AWH56_17735</name>
</gene>
<dbReference type="EMBL" id="CP063356">
    <property type="protein sequence ID" value="QOY38020.1"/>
    <property type="molecule type" value="Genomic_DNA"/>
</dbReference>
<dbReference type="InterPro" id="IPR019076">
    <property type="entry name" value="Spore_lipoprot_YhcN/YlaJ-like"/>
</dbReference>
<protein>
    <submittedName>
        <fullName evidence="5">YhcN/YlaJ family sporulation lipoprotein</fullName>
    </submittedName>
</protein>
<organism evidence="4 6">
    <name type="scientific">Anaerobacillus isosaccharinicus</name>
    <dbReference type="NCBI Taxonomy" id="1532552"/>
    <lineage>
        <taxon>Bacteria</taxon>
        <taxon>Bacillati</taxon>
        <taxon>Bacillota</taxon>
        <taxon>Bacilli</taxon>
        <taxon>Bacillales</taxon>
        <taxon>Bacillaceae</taxon>
        <taxon>Anaerobacillus</taxon>
    </lineage>
</organism>
<dbReference type="AlphaFoldDB" id="A0A1S2MDW3"/>
<proteinExistence type="predicted"/>
<dbReference type="RefSeq" id="WP_071315984.1">
    <property type="nucleotide sequence ID" value="NZ_CP063356.2"/>
</dbReference>
<evidence type="ECO:0000313" key="4">
    <source>
        <dbReference type="EMBL" id="OIJ22786.1"/>
    </source>
</evidence>
<feature type="region of interest" description="Disordered" evidence="1">
    <location>
        <begin position="184"/>
        <end position="207"/>
    </location>
</feature>
<keyword evidence="6" id="KW-1185">Reference proteome</keyword>
<evidence type="ECO:0000313" key="6">
    <source>
        <dbReference type="Proteomes" id="UP000180175"/>
    </source>
</evidence>
<reference evidence="5 6" key="2">
    <citation type="journal article" date="2017" name="Genome Announc.">
        <title>Draft Genome Sequences of Four Alkaliphilic Bacteria Belonging to the Anaerobacillus Genus.</title>
        <authorList>
            <person name="Bassil N.M."/>
            <person name="Lloyd J.R."/>
        </authorList>
    </citation>
    <scope>NUCLEOTIDE SEQUENCE [LARGE SCALE GENOMIC DNA]</scope>
    <source>
        <strain evidence="5 6">NB2006</strain>
    </source>
</reference>
<sequence length="222" mass="25369">MKKLVLAITLCFVTFATGCQALMENDSPIAKDNQELFNSKNRSEFTVINPDKDYHQIQRFGYVRHQPETALPRGGRNPQIAVYDPELLADAISKLAVLIPDVNDVATLVTDQNVLIAYETTSEDRFMTADQVKQTAMSCVPRFFNVYVSDQPEMIKNIERFGSLTSRTENVQEVLEHTIEEMLQSPQGRRMSASENENGENDVNMRGYSDMYNRYDQIKRNN</sequence>
<dbReference type="OrthoDB" id="2691390at2"/>
<evidence type="ECO:0000313" key="3">
    <source>
        <dbReference type="EMBL" id="OIJ09390.1"/>
    </source>
</evidence>
<feature type="chain" id="PRO_5010478842" evidence="2">
    <location>
        <begin position="22"/>
        <end position="222"/>
    </location>
</feature>
<dbReference type="EMBL" id="LQXD01000153">
    <property type="protein sequence ID" value="OIJ09390.1"/>
    <property type="molecule type" value="Genomic_DNA"/>
</dbReference>
<name>A0A1S2MDW3_9BACI</name>
<feature type="signal peptide" evidence="2">
    <location>
        <begin position="1"/>
        <end position="21"/>
    </location>
</feature>
<dbReference type="Pfam" id="PF09580">
    <property type="entry name" value="Spore_YhcN_YlaJ"/>
    <property type="match status" value="1"/>
</dbReference>
<dbReference type="Proteomes" id="UP000180175">
    <property type="component" value="Chromosome"/>
</dbReference>
<evidence type="ECO:0000256" key="2">
    <source>
        <dbReference type="SAM" id="SignalP"/>
    </source>
</evidence>
<accession>A0A1S2MDW3</accession>
<dbReference type="KEGG" id="aia:AWH56_010890"/>
<evidence type="ECO:0000313" key="5">
    <source>
        <dbReference type="EMBL" id="QOY38020.1"/>
    </source>
</evidence>
<reference evidence="4 6" key="1">
    <citation type="submission" date="2016-10" db="EMBL/GenBank/DDBJ databases">
        <title>Draft genome sequences of four alkaliphilic bacteria belonging to the Anaerobacillus genus.</title>
        <authorList>
            <person name="Bassil N.M."/>
            <person name="Lloyd J.R."/>
        </authorList>
    </citation>
    <scope>NUCLEOTIDE SEQUENCE [LARGE SCALE GENOMIC DNA]</scope>
    <source>
        <strain evidence="4 6">NB2006</strain>
    </source>
</reference>
<reference evidence="5" key="4">
    <citation type="submission" date="2020-10" db="EMBL/GenBank/DDBJ databases">
        <authorList>
            <person name="Bassil N.M."/>
            <person name="Lloyd J.R."/>
        </authorList>
    </citation>
    <scope>NUCLEOTIDE SEQUENCE</scope>
    <source>
        <strain evidence="5">NB2006</strain>
    </source>
</reference>